<dbReference type="CDD" id="cd17075">
    <property type="entry name" value="UBX1_UBXN9"/>
    <property type="match status" value="1"/>
</dbReference>
<dbReference type="GO" id="GO:0005737">
    <property type="term" value="C:cytoplasm"/>
    <property type="evidence" value="ECO:0007669"/>
    <property type="project" value="TreeGrafter"/>
</dbReference>
<dbReference type="PANTHER" id="PTHR46467">
    <property type="entry name" value="TETHER CONTAINING UBX DOMAIN FOR GLUT4"/>
    <property type="match status" value="1"/>
</dbReference>
<feature type="region of interest" description="Disordered" evidence="1">
    <location>
        <begin position="214"/>
        <end position="266"/>
    </location>
</feature>
<dbReference type="SUPFAM" id="SSF54236">
    <property type="entry name" value="Ubiquitin-like"/>
    <property type="match status" value="1"/>
</dbReference>
<organism evidence="3 4">
    <name type="scientific">Polychaeton citri CBS 116435</name>
    <dbReference type="NCBI Taxonomy" id="1314669"/>
    <lineage>
        <taxon>Eukaryota</taxon>
        <taxon>Fungi</taxon>
        <taxon>Dikarya</taxon>
        <taxon>Ascomycota</taxon>
        <taxon>Pezizomycotina</taxon>
        <taxon>Dothideomycetes</taxon>
        <taxon>Dothideomycetidae</taxon>
        <taxon>Capnodiales</taxon>
        <taxon>Capnodiaceae</taxon>
        <taxon>Polychaeton</taxon>
    </lineage>
</organism>
<dbReference type="AlphaFoldDB" id="A0A9P4QG90"/>
<comment type="caution">
    <text evidence="3">The sequence shown here is derived from an EMBL/GenBank/DDBJ whole genome shotgun (WGS) entry which is preliminary data.</text>
</comment>
<dbReference type="Gene3D" id="3.10.20.90">
    <property type="entry name" value="Phosphatidylinositol 3-kinase Catalytic Subunit, Chain A, domain 1"/>
    <property type="match status" value="1"/>
</dbReference>
<accession>A0A9P4QG90</accession>
<evidence type="ECO:0000313" key="4">
    <source>
        <dbReference type="Proteomes" id="UP000799441"/>
    </source>
</evidence>
<dbReference type="EMBL" id="MU003767">
    <property type="protein sequence ID" value="KAF2725690.1"/>
    <property type="molecule type" value="Genomic_DNA"/>
</dbReference>
<proteinExistence type="predicted"/>
<name>A0A9P4QG90_9PEZI</name>
<sequence>MASTVFVIDPSSRSTKVKVTPSTPLRDVLEEACKTRKLSPDGYTLKTQTSKTLDLSQPWRLSGLSAGAKLNLIQASRSPSVVSVALQLPQSEGGLRQQDKFASDTSLWLVLRKFEDGIAGASGKKLNLTQRGVPSGNSGAGRLLYEQPVLNLMGRSLETFADLQKTLGQLGLTSGSHLLRIAFKQSDQPLEEAMRDIGTYFKSLDSVPAGIGSAAQQERGAHAGPDGIMSSVPDASANDTIVPAEATGPEPSEDVPMPDASATAAPQPEDNVIASSSITELQPQPDSQAAPASISDGIQVYRAPSSSTPAAAQQLDDPTTFEPTVDHAKAHQAALTRAGKNQRLLSDKELEEQEKERETKLAAVQQVVFRVRYPDQSMIETTAYASETGADLYAKVKETLAAESEPFELRYAGTKGQQAVPDTASRRLVKDLGFRGKVLITLAWTDKTSAKARSAPSLKEKYRVRAQDLKVDLQQQSTEASAAPTVKEAEPVKKAGGASKVDLESKMKKWLGRK</sequence>
<evidence type="ECO:0000313" key="3">
    <source>
        <dbReference type="EMBL" id="KAF2725690.1"/>
    </source>
</evidence>
<dbReference type="GO" id="GO:0012506">
    <property type="term" value="C:vesicle membrane"/>
    <property type="evidence" value="ECO:0007669"/>
    <property type="project" value="TreeGrafter"/>
</dbReference>
<reference evidence="3" key="1">
    <citation type="journal article" date="2020" name="Stud. Mycol.">
        <title>101 Dothideomycetes genomes: a test case for predicting lifestyles and emergence of pathogens.</title>
        <authorList>
            <person name="Haridas S."/>
            <person name="Albert R."/>
            <person name="Binder M."/>
            <person name="Bloem J."/>
            <person name="Labutti K."/>
            <person name="Salamov A."/>
            <person name="Andreopoulos B."/>
            <person name="Baker S."/>
            <person name="Barry K."/>
            <person name="Bills G."/>
            <person name="Bluhm B."/>
            <person name="Cannon C."/>
            <person name="Castanera R."/>
            <person name="Culley D."/>
            <person name="Daum C."/>
            <person name="Ezra D."/>
            <person name="Gonzalez J."/>
            <person name="Henrissat B."/>
            <person name="Kuo A."/>
            <person name="Liang C."/>
            <person name="Lipzen A."/>
            <person name="Lutzoni F."/>
            <person name="Magnuson J."/>
            <person name="Mondo S."/>
            <person name="Nolan M."/>
            <person name="Ohm R."/>
            <person name="Pangilinan J."/>
            <person name="Park H.-J."/>
            <person name="Ramirez L."/>
            <person name="Alfaro M."/>
            <person name="Sun H."/>
            <person name="Tritt A."/>
            <person name="Yoshinaga Y."/>
            <person name="Zwiers L.-H."/>
            <person name="Turgeon B."/>
            <person name="Goodwin S."/>
            <person name="Spatafora J."/>
            <person name="Crous P."/>
            <person name="Grigoriev I."/>
        </authorList>
    </citation>
    <scope>NUCLEOTIDE SEQUENCE</scope>
    <source>
        <strain evidence="3">CBS 116435</strain>
    </source>
</reference>
<dbReference type="Proteomes" id="UP000799441">
    <property type="component" value="Unassembled WGS sequence"/>
</dbReference>
<keyword evidence="4" id="KW-1185">Reference proteome</keyword>
<dbReference type="PANTHER" id="PTHR46467:SF1">
    <property type="entry name" value="TETHER CONTAINING UBX DOMAIN FOR GLUT4"/>
    <property type="match status" value="1"/>
</dbReference>
<dbReference type="InterPro" id="IPR003116">
    <property type="entry name" value="RBD_dom"/>
</dbReference>
<evidence type="ECO:0000259" key="2">
    <source>
        <dbReference type="PROSITE" id="PS50898"/>
    </source>
</evidence>
<dbReference type="CDD" id="cd16105">
    <property type="entry name" value="Ubl_ASPSCR1_like"/>
    <property type="match status" value="1"/>
</dbReference>
<gene>
    <name evidence="3" type="ORF">K431DRAFT_281056</name>
</gene>
<dbReference type="OrthoDB" id="440781at2759"/>
<dbReference type="GO" id="GO:0007165">
    <property type="term" value="P:signal transduction"/>
    <property type="evidence" value="ECO:0007669"/>
    <property type="project" value="InterPro"/>
</dbReference>
<feature type="region of interest" description="Disordered" evidence="1">
    <location>
        <begin position="473"/>
        <end position="500"/>
    </location>
</feature>
<dbReference type="GO" id="GO:0005634">
    <property type="term" value="C:nucleus"/>
    <property type="evidence" value="ECO:0007669"/>
    <property type="project" value="TreeGrafter"/>
</dbReference>
<dbReference type="InterPro" id="IPR059238">
    <property type="entry name" value="UBX1_UBXN9"/>
</dbReference>
<dbReference type="Pfam" id="PF11470">
    <property type="entry name" value="TUG-UBL1"/>
    <property type="match status" value="1"/>
</dbReference>
<feature type="domain" description="RBD" evidence="2">
    <location>
        <begin position="3"/>
        <end position="73"/>
    </location>
</feature>
<dbReference type="InterPro" id="IPR021569">
    <property type="entry name" value="TUG-UBL1"/>
</dbReference>
<dbReference type="InterPro" id="IPR029071">
    <property type="entry name" value="Ubiquitin-like_domsf"/>
</dbReference>
<dbReference type="PROSITE" id="PS50898">
    <property type="entry name" value="RBD"/>
    <property type="match status" value="1"/>
</dbReference>
<protein>
    <recommendedName>
        <fullName evidence="2">RBD domain-containing protein</fullName>
    </recommendedName>
</protein>
<evidence type="ECO:0000256" key="1">
    <source>
        <dbReference type="SAM" id="MobiDB-lite"/>
    </source>
</evidence>
<dbReference type="GO" id="GO:0006886">
    <property type="term" value="P:intracellular protein transport"/>
    <property type="evidence" value="ECO:0007669"/>
    <property type="project" value="TreeGrafter"/>
</dbReference>